<dbReference type="InterPro" id="IPR001199">
    <property type="entry name" value="Cyt_B5-like_heme/steroid-bd"/>
</dbReference>
<keyword evidence="3 8" id="KW-0812">Transmembrane</keyword>
<dbReference type="InterPro" id="IPR050668">
    <property type="entry name" value="Cytochrome_b5"/>
</dbReference>
<dbReference type="GO" id="GO:0016020">
    <property type="term" value="C:membrane"/>
    <property type="evidence" value="ECO:0007669"/>
    <property type="project" value="UniProtKB-SubCell"/>
</dbReference>
<dbReference type="GO" id="GO:0020037">
    <property type="term" value="F:heme binding"/>
    <property type="evidence" value="ECO:0007669"/>
    <property type="project" value="UniProtKB-UniRule"/>
</dbReference>
<organism evidence="10">
    <name type="scientific">Galleria mellonella</name>
    <name type="common">Greater wax moth</name>
    <dbReference type="NCBI Taxonomy" id="7137"/>
    <lineage>
        <taxon>Eukaryota</taxon>
        <taxon>Metazoa</taxon>
        <taxon>Ecdysozoa</taxon>
        <taxon>Arthropoda</taxon>
        <taxon>Hexapoda</taxon>
        <taxon>Insecta</taxon>
        <taxon>Pterygota</taxon>
        <taxon>Neoptera</taxon>
        <taxon>Endopterygota</taxon>
        <taxon>Lepidoptera</taxon>
        <taxon>Glossata</taxon>
        <taxon>Ditrysia</taxon>
        <taxon>Pyraloidea</taxon>
        <taxon>Pyralidae</taxon>
        <taxon>Galleriinae</taxon>
        <taxon>Galleria</taxon>
    </lineage>
</organism>
<dbReference type="InterPro" id="IPR018506">
    <property type="entry name" value="Cyt_B5_heme-BS"/>
</dbReference>
<dbReference type="EMBL" id="MG992403">
    <property type="protein sequence ID" value="AXY94841.1"/>
    <property type="molecule type" value="mRNA"/>
</dbReference>
<keyword evidence="6 8" id="KW-0472">Membrane</keyword>
<protein>
    <submittedName>
        <fullName evidence="10 12">Cytochrome b5-like</fullName>
    </submittedName>
</protein>
<dbReference type="SMART" id="SM01117">
    <property type="entry name" value="Cyt-b5"/>
    <property type="match status" value="1"/>
</dbReference>
<evidence type="ECO:0000256" key="3">
    <source>
        <dbReference type="ARBA" id="ARBA00022692"/>
    </source>
</evidence>
<evidence type="ECO:0000313" key="11">
    <source>
        <dbReference type="Proteomes" id="UP001652740"/>
    </source>
</evidence>
<keyword evidence="8" id="KW-1133">Transmembrane helix</keyword>
<dbReference type="RefSeq" id="XP_026758279.1">
    <property type="nucleotide sequence ID" value="XM_026902478.2"/>
</dbReference>
<dbReference type="PRINTS" id="PR00363">
    <property type="entry name" value="CYTOCHROMEB5"/>
</dbReference>
<keyword evidence="11" id="KW-1185">Reference proteome</keyword>
<dbReference type="AlphaFoldDB" id="A0A3G1T1H8"/>
<keyword evidence="2 8" id="KW-0349">Heme</keyword>
<reference evidence="10" key="1">
    <citation type="journal article" date="2018" name="Insect Biochem. Mol. Biol.">
        <title>The expansion of genes encoding soluble silk components in the greater wax moth, Galleria mellonella.</title>
        <authorList>
            <person name="Kludkiewicz B."/>
            <person name="Kucerova L."/>
            <person name="Konikova T."/>
            <person name="Strnad H."/>
            <person name="Hradilova M."/>
            <person name="Zaloudikova A."/>
            <person name="Sehadova H."/>
            <person name="Konik P."/>
            <person name="Sehnal F."/>
            <person name="Zurovec M."/>
        </authorList>
    </citation>
    <scope>NUCLEOTIDE SEQUENCE</scope>
    <source>
        <tissue evidence="10">Larval silk glands</tissue>
    </source>
</reference>
<comment type="similarity">
    <text evidence="7 8">Belongs to the cytochrome b5 family.</text>
</comment>
<evidence type="ECO:0000259" key="9">
    <source>
        <dbReference type="PROSITE" id="PS50255"/>
    </source>
</evidence>
<comment type="subcellular location">
    <subcellularLocation>
        <location evidence="1">Membrane</location>
    </subcellularLocation>
</comment>
<evidence type="ECO:0000313" key="10">
    <source>
        <dbReference type="EMBL" id="AXY94841.1"/>
    </source>
</evidence>
<dbReference type="KEGG" id="gmw:113517733"/>
<evidence type="ECO:0000256" key="2">
    <source>
        <dbReference type="ARBA" id="ARBA00022617"/>
    </source>
</evidence>
<dbReference type="OrthoDB" id="260519at2759"/>
<accession>A0A3G1T1H8</accession>
<keyword evidence="4 8" id="KW-0479">Metal-binding</keyword>
<keyword evidence="5 8" id="KW-0408">Iron</keyword>
<dbReference type="Gene3D" id="3.10.120.10">
    <property type="entry name" value="Cytochrome b5-like heme/steroid binding domain"/>
    <property type="match status" value="1"/>
</dbReference>
<proteinExistence type="evidence at transcript level"/>
<reference evidence="12" key="2">
    <citation type="submission" date="2025-04" db="UniProtKB">
        <authorList>
            <consortium name="RefSeq"/>
        </authorList>
    </citation>
    <scope>IDENTIFICATION</scope>
    <source>
        <tissue evidence="12">Whole adult</tissue>
    </source>
</reference>
<evidence type="ECO:0000256" key="8">
    <source>
        <dbReference type="RuleBase" id="RU362121"/>
    </source>
</evidence>
<dbReference type="InterPro" id="IPR036400">
    <property type="entry name" value="Cyt_B5-like_heme/steroid_sf"/>
</dbReference>
<evidence type="ECO:0000256" key="7">
    <source>
        <dbReference type="ARBA" id="ARBA00038168"/>
    </source>
</evidence>
<gene>
    <name evidence="10" type="primary">CytB5</name>
    <name evidence="12" type="synonym">LOC113517733</name>
</gene>
<dbReference type="PANTHER" id="PTHR19359">
    <property type="entry name" value="CYTOCHROME B5"/>
    <property type="match status" value="1"/>
</dbReference>
<evidence type="ECO:0000256" key="4">
    <source>
        <dbReference type="ARBA" id="ARBA00022723"/>
    </source>
</evidence>
<dbReference type="FunFam" id="3.10.120.10:FF:000002">
    <property type="entry name" value="Cytochrome b5 type B"/>
    <property type="match status" value="1"/>
</dbReference>
<dbReference type="PROSITE" id="PS00191">
    <property type="entry name" value="CYTOCHROME_B5_1"/>
    <property type="match status" value="1"/>
</dbReference>
<dbReference type="PANTHER" id="PTHR19359:SF14">
    <property type="entry name" value="CYTOCHROME B5 A"/>
    <property type="match status" value="1"/>
</dbReference>
<name>A0A3G1T1H8_GALME</name>
<feature type="transmembrane region" description="Helical" evidence="8">
    <location>
        <begin position="109"/>
        <end position="127"/>
    </location>
</feature>
<evidence type="ECO:0000313" key="12">
    <source>
        <dbReference type="RefSeq" id="XP_026758279.1"/>
    </source>
</evidence>
<sequence length="128" mass="14542">MAQRKFTRKEIAERNNKNDAVFIIDNNVFDVTKFLDEHPGGHEVLLGVAGKDATEDFNDVGHSLDAKELMVKYKIGTLVDEDRVEVKKQSVTWTVKDEGEKESSFVSSWKFPVLLGILVTVLYTYLFS</sequence>
<dbReference type="PROSITE" id="PS50255">
    <property type="entry name" value="CYTOCHROME_B5_2"/>
    <property type="match status" value="1"/>
</dbReference>
<feature type="domain" description="Cytochrome b5 heme-binding" evidence="9">
    <location>
        <begin position="3"/>
        <end position="79"/>
    </location>
</feature>
<evidence type="ECO:0000256" key="6">
    <source>
        <dbReference type="ARBA" id="ARBA00023136"/>
    </source>
</evidence>
<evidence type="ECO:0000256" key="5">
    <source>
        <dbReference type="ARBA" id="ARBA00023004"/>
    </source>
</evidence>
<dbReference type="GO" id="GO:0046872">
    <property type="term" value="F:metal ion binding"/>
    <property type="evidence" value="ECO:0007669"/>
    <property type="project" value="UniProtKB-UniRule"/>
</dbReference>
<dbReference type="Proteomes" id="UP001652740">
    <property type="component" value="Unplaced"/>
</dbReference>
<evidence type="ECO:0000256" key="1">
    <source>
        <dbReference type="ARBA" id="ARBA00004370"/>
    </source>
</evidence>
<dbReference type="Pfam" id="PF00173">
    <property type="entry name" value="Cyt-b5"/>
    <property type="match status" value="1"/>
</dbReference>
<dbReference type="SUPFAM" id="SSF55856">
    <property type="entry name" value="Cytochrome b5-like heme/steroid binding domain"/>
    <property type="match status" value="1"/>
</dbReference>